<dbReference type="AlphaFoldDB" id="W8VNT8"/>
<reference evidence="3 4" key="1">
    <citation type="journal article" date="2014" name="Proc. Natl. Acad. Sci. U.S.A.">
        <title>Functional characterization of flavobacteria rhodopsins reveals a unique class of light-driven chloride pump in bacteria.</title>
        <authorList>
            <person name="Yoshizawa S."/>
            <person name="Kumagai Y."/>
            <person name="Kim H."/>
            <person name="Ogura Y."/>
            <person name="Hayashi T."/>
            <person name="Iwasaki W."/>
            <person name="DeLong E.F."/>
            <person name="Kogure K."/>
        </authorList>
    </citation>
    <scope>NUCLEOTIDE SEQUENCE [LARGE SCALE GENOMIC DNA]</scope>
    <source>
        <strain evidence="3 4">S1-08</strain>
    </source>
</reference>
<dbReference type="Gene3D" id="3.10.310.50">
    <property type="match status" value="1"/>
</dbReference>
<accession>W8VNT8</accession>
<dbReference type="STRING" id="1454201.NMS_0640"/>
<dbReference type="EMBL" id="AP014548">
    <property type="protein sequence ID" value="BAO54649.1"/>
    <property type="molecule type" value="Genomic_DNA"/>
</dbReference>
<feature type="chain" id="PRO_5004914422" description="TPM domain-containing protein" evidence="1">
    <location>
        <begin position="20"/>
        <end position="178"/>
    </location>
</feature>
<sequence length="178" mass="19939">MNYTIIFLFVIAGISSCKAQSTTTAKNESISQIENTTKAKTNKFPEASGFVSDFEGVFTQEQAQKLERKLDEYQLRTGRIIVVVTVENIAPYNDIKNFAVDLSNEWGIGDRDKNDGLSIVLSTTLREVRISTGLGTEKILTDEICQNIINTIMLPEFKNGNYYEGINRGLNALADQWK</sequence>
<evidence type="ECO:0000259" key="2">
    <source>
        <dbReference type="Pfam" id="PF04536"/>
    </source>
</evidence>
<proteinExistence type="predicted"/>
<dbReference type="InterPro" id="IPR007621">
    <property type="entry name" value="TPM_dom"/>
</dbReference>
<dbReference type="KEGG" id="nmf:NMS_0640"/>
<evidence type="ECO:0000313" key="3">
    <source>
        <dbReference type="EMBL" id="BAO54649.1"/>
    </source>
</evidence>
<dbReference type="Pfam" id="PF04536">
    <property type="entry name" value="TPM_phosphatase"/>
    <property type="match status" value="1"/>
</dbReference>
<dbReference type="Proteomes" id="UP000031760">
    <property type="component" value="Chromosome"/>
</dbReference>
<feature type="signal peptide" evidence="1">
    <location>
        <begin position="1"/>
        <end position="19"/>
    </location>
</feature>
<dbReference type="OrthoDB" id="9810918at2"/>
<organism evidence="3 4">
    <name type="scientific">Nonlabens marinus S1-08</name>
    <dbReference type="NCBI Taxonomy" id="1454201"/>
    <lineage>
        <taxon>Bacteria</taxon>
        <taxon>Pseudomonadati</taxon>
        <taxon>Bacteroidota</taxon>
        <taxon>Flavobacteriia</taxon>
        <taxon>Flavobacteriales</taxon>
        <taxon>Flavobacteriaceae</taxon>
        <taxon>Nonlabens</taxon>
    </lineage>
</organism>
<dbReference type="PANTHER" id="PTHR30373:SF2">
    <property type="entry name" value="UPF0603 PROTEIN YGCG"/>
    <property type="match status" value="1"/>
</dbReference>
<evidence type="ECO:0000256" key="1">
    <source>
        <dbReference type="SAM" id="SignalP"/>
    </source>
</evidence>
<gene>
    <name evidence="3" type="ORF">NMS_0640</name>
</gene>
<name>W8VNT8_9FLAO</name>
<dbReference type="HOGENOM" id="CLU_035211_3_0_10"/>
<evidence type="ECO:0000313" key="4">
    <source>
        <dbReference type="Proteomes" id="UP000031760"/>
    </source>
</evidence>
<keyword evidence="1" id="KW-0732">Signal</keyword>
<dbReference type="RefSeq" id="WP_052476676.1">
    <property type="nucleotide sequence ID" value="NZ_AP014548.1"/>
</dbReference>
<protein>
    <recommendedName>
        <fullName evidence="2">TPM domain-containing protein</fullName>
    </recommendedName>
</protein>
<feature type="domain" description="TPM" evidence="2">
    <location>
        <begin position="51"/>
        <end position="175"/>
    </location>
</feature>
<keyword evidence="4" id="KW-1185">Reference proteome</keyword>
<dbReference type="PANTHER" id="PTHR30373">
    <property type="entry name" value="UPF0603 PROTEIN YGCG"/>
    <property type="match status" value="1"/>
</dbReference>